<dbReference type="OrthoDB" id="6122954at2759"/>
<dbReference type="InterPro" id="IPR002110">
    <property type="entry name" value="Ankyrin_rpt"/>
</dbReference>
<dbReference type="AlphaFoldDB" id="A0A6J8ETP9"/>
<dbReference type="PANTHER" id="PTHR24198">
    <property type="entry name" value="ANKYRIN REPEAT AND PROTEIN KINASE DOMAIN-CONTAINING PROTEIN"/>
    <property type="match status" value="1"/>
</dbReference>
<protein>
    <submittedName>
        <fullName evidence="3">Uncharacterized protein</fullName>
    </submittedName>
</protein>
<proteinExistence type="predicted"/>
<reference evidence="3 4" key="1">
    <citation type="submission" date="2020-06" db="EMBL/GenBank/DDBJ databases">
        <authorList>
            <person name="Li R."/>
            <person name="Bekaert M."/>
        </authorList>
    </citation>
    <scope>NUCLEOTIDE SEQUENCE [LARGE SCALE GENOMIC DNA]</scope>
    <source>
        <strain evidence="4">wild</strain>
    </source>
</reference>
<keyword evidence="1" id="KW-0677">Repeat</keyword>
<accession>A0A6J8ETP9</accession>
<gene>
    <name evidence="3" type="ORF">MCOR_55811</name>
</gene>
<dbReference type="InterPro" id="IPR036770">
    <property type="entry name" value="Ankyrin_rpt-contain_sf"/>
</dbReference>
<sequence length="171" mass="19254">MADPDKIQQQYDTMYSTFQAMGLNPKGDTPEDLDKWIKDYISHQKEYKPLENVLLSPPPITAPKTETGAMIDMEKNTMLLKALTSCDIKLAKILIEGGINLNIKNSAGQTPLMIACLMDVDINKKIQVINCLLENEIDIYETDNSGRNAMMYAMNSNSTKIINVLNEYVLF</sequence>
<organism evidence="3 4">
    <name type="scientific">Mytilus coruscus</name>
    <name type="common">Sea mussel</name>
    <dbReference type="NCBI Taxonomy" id="42192"/>
    <lineage>
        <taxon>Eukaryota</taxon>
        <taxon>Metazoa</taxon>
        <taxon>Spiralia</taxon>
        <taxon>Lophotrochozoa</taxon>
        <taxon>Mollusca</taxon>
        <taxon>Bivalvia</taxon>
        <taxon>Autobranchia</taxon>
        <taxon>Pteriomorphia</taxon>
        <taxon>Mytilida</taxon>
        <taxon>Mytiloidea</taxon>
        <taxon>Mytilidae</taxon>
        <taxon>Mytilinae</taxon>
        <taxon>Mytilus</taxon>
    </lineage>
</organism>
<keyword evidence="4" id="KW-1185">Reference proteome</keyword>
<evidence type="ECO:0000256" key="2">
    <source>
        <dbReference type="ARBA" id="ARBA00023043"/>
    </source>
</evidence>
<evidence type="ECO:0000313" key="3">
    <source>
        <dbReference type="EMBL" id="CAC5423850.1"/>
    </source>
</evidence>
<evidence type="ECO:0000313" key="4">
    <source>
        <dbReference type="Proteomes" id="UP000507470"/>
    </source>
</evidence>
<dbReference type="PANTHER" id="PTHR24198:SF165">
    <property type="entry name" value="ANKYRIN REPEAT-CONTAINING PROTEIN-RELATED"/>
    <property type="match status" value="1"/>
</dbReference>
<name>A0A6J8ETP9_MYTCO</name>
<dbReference type="Gene3D" id="1.25.40.20">
    <property type="entry name" value="Ankyrin repeat-containing domain"/>
    <property type="match status" value="1"/>
</dbReference>
<dbReference type="EMBL" id="CACVKT020009890">
    <property type="protein sequence ID" value="CAC5423850.1"/>
    <property type="molecule type" value="Genomic_DNA"/>
</dbReference>
<dbReference type="SUPFAM" id="SSF48403">
    <property type="entry name" value="Ankyrin repeat"/>
    <property type="match status" value="1"/>
</dbReference>
<evidence type="ECO:0000256" key="1">
    <source>
        <dbReference type="ARBA" id="ARBA00022737"/>
    </source>
</evidence>
<dbReference type="Pfam" id="PF12796">
    <property type="entry name" value="Ank_2"/>
    <property type="match status" value="1"/>
</dbReference>
<dbReference type="SMART" id="SM00248">
    <property type="entry name" value="ANK"/>
    <property type="match status" value="2"/>
</dbReference>
<keyword evidence="2" id="KW-0040">ANK repeat</keyword>
<dbReference type="Proteomes" id="UP000507470">
    <property type="component" value="Unassembled WGS sequence"/>
</dbReference>